<protein>
    <recommendedName>
        <fullName evidence="2">Fibroblast growth factor</fullName>
        <shortName evidence="2">FGF</shortName>
    </recommendedName>
</protein>
<sequence length="220" mass="23803">MGLAWLLLARAPGAPGGYPHLEGDVRWRRLFSSTHFFLRVDLGGRVQGTRWRHGQDSIVEIRSVRVGTVVIKAVYSGFYVAMNRRGRLYGSVSDWRWAATGWWSMVQTASLTHPPCSGSTLWTVGSGNASRRTATTHTPRDVGGTAADPCSWHLTAKAFPGKADGLDGTNCPHTSCQSWSRLEGPANGSGGMGGTQGLEDPELSNQGPGQRPWANTHLYV</sequence>
<proteinExistence type="inferred from homology"/>
<evidence type="ECO:0000313" key="4">
    <source>
        <dbReference type="Ensembl" id="ENSMSIP00000001573.1"/>
    </source>
</evidence>
<evidence type="ECO:0000313" key="5">
    <source>
        <dbReference type="Proteomes" id="UP000694415"/>
    </source>
</evidence>
<feature type="compositionally biased region" description="Polar residues" evidence="3">
    <location>
        <begin position="122"/>
        <end position="137"/>
    </location>
</feature>
<dbReference type="Proteomes" id="UP000694415">
    <property type="component" value="Unplaced"/>
</dbReference>
<reference evidence="4" key="1">
    <citation type="submission" date="2025-08" db="UniProtKB">
        <authorList>
            <consortium name="Ensembl"/>
        </authorList>
    </citation>
    <scope>IDENTIFICATION</scope>
</reference>
<dbReference type="Gene3D" id="2.80.10.50">
    <property type="match status" value="1"/>
</dbReference>
<feature type="region of interest" description="Disordered" evidence="3">
    <location>
        <begin position="122"/>
        <end position="143"/>
    </location>
</feature>
<dbReference type="PANTHER" id="PTHR11486">
    <property type="entry name" value="FIBROBLAST GROWTH FACTOR"/>
    <property type="match status" value="1"/>
</dbReference>
<evidence type="ECO:0000256" key="1">
    <source>
        <dbReference type="ARBA" id="ARBA00007936"/>
    </source>
</evidence>
<comment type="similarity">
    <text evidence="1 2">Belongs to the heparin-binding growth factors family.</text>
</comment>
<keyword evidence="5" id="KW-1185">Reference proteome</keyword>
<keyword evidence="2" id="KW-0732">Signal</keyword>
<name>A0A8C6G860_MUSSI</name>
<dbReference type="Ensembl" id="ENSMSIT00000002010.1">
    <property type="protein sequence ID" value="ENSMSIP00000001573.1"/>
    <property type="gene ID" value="ENSMSIG00000001501.1"/>
</dbReference>
<feature type="signal peptide" evidence="2">
    <location>
        <begin position="1"/>
        <end position="16"/>
    </location>
</feature>
<dbReference type="SMART" id="SM00442">
    <property type="entry name" value="FGF"/>
    <property type="match status" value="1"/>
</dbReference>
<dbReference type="GO" id="GO:0008083">
    <property type="term" value="F:growth factor activity"/>
    <property type="evidence" value="ECO:0007669"/>
    <property type="project" value="InterPro"/>
</dbReference>
<dbReference type="Pfam" id="PF00167">
    <property type="entry name" value="FGF"/>
    <property type="match status" value="1"/>
</dbReference>
<dbReference type="PRINTS" id="PR00263">
    <property type="entry name" value="HBGFFGF"/>
</dbReference>
<accession>A0A8C6G860</accession>
<feature type="compositionally biased region" description="Gly residues" evidence="3">
    <location>
        <begin position="187"/>
        <end position="196"/>
    </location>
</feature>
<organism evidence="4 5">
    <name type="scientific">Mus spicilegus</name>
    <name type="common">Mound-building mouse</name>
    <dbReference type="NCBI Taxonomy" id="10103"/>
    <lineage>
        <taxon>Eukaryota</taxon>
        <taxon>Metazoa</taxon>
        <taxon>Chordata</taxon>
        <taxon>Craniata</taxon>
        <taxon>Vertebrata</taxon>
        <taxon>Euteleostomi</taxon>
        <taxon>Mammalia</taxon>
        <taxon>Eutheria</taxon>
        <taxon>Euarchontoglires</taxon>
        <taxon>Glires</taxon>
        <taxon>Rodentia</taxon>
        <taxon>Myomorpha</taxon>
        <taxon>Muroidea</taxon>
        <taxon>Muridae</taxon>
        <taxon>Murinae</taxon>
        <taxon>Mus</taxon>
        <taxon>Mus</taxon>
    </lineage>
</organism>
<dbReference type="InterPro" id="IPR008996">
    <property type="entry name" value="IL1/FGF"/>
</dbReference>
<dbReference type="AlphaFoldDB" id="A0A8C6G860"/>
<dbReference type="InterPro" id="IPR002209">
    <property type="entry name" value="Fibroblast_GF_fam"/>
</dbReference>
<feature type="chain" id="PRO_5045008730" description="Fibroblast growth factor" evidence="2">
    <location>
        <begin position="17"/>
        <end position="220"/>
    </location>
</feature>
<evidence type="ECO:0000256" key="3">
    <source>
        <dbReference type="SAM" id="MobiDB-lite"/>
    </source>
</evidence>
<dbReference type="GeneTree" id="ENSGT00940000161721"/>
<dbReference type="SUPFAM" id="SSF50353">
    <property type="entry name" value="Cytokine"/>
    <property type="match status" value="1"/>
</dbReference>
<feature type="region of interest" description="Disordered" evidence="3">
    <location>
        <begin position="182"/>
        <end position="220"/>
    </location>
</feature>
<reference evidence="4" key="2">
    <citation type="submission" date="2025-09" db="UniProtKB">
        <authorList>
            <consortium name="Ensembl"/>
        </authorList>
    </citation>
    <scope>IDENTIFICATION</scope>
</reference>
<evidence type="ECO:0000256" key="2">
    <source>
        <dbReference type="RuleBase" id="RU049442"/>
    </source>
</evidence>